<sequence>MKNTIQYVFFLLVIASACNNSADEFKNDVEYTYSVPIYGNSWVIDDISKNHEVIGEKGLTNWTDPDTKIRIYFKTENKGALDVAFVAKSMAASEIEVSLGKESKQVKYENTGLDTLVAGRFKITEPGYHSIEVQGVEKSGAAFPEIQNVLIGGEATTGKVWFVKEDFYWGRRGPSVHLQFQVPGQAGDVAYFYNEINVPEGNDVLGSYFMANGFGQGYFGIQVNSADERRVLFSVWSPYNTDNPSEIPADQRIKLLKKGEGVQTGEFGNEGSGGQSYYKFMWKAGTTYKFLLKGKPAGNDFTDFTAWFFAPEVNEWKLIASFSRPKTNTYLTSLYSFLENFYTNTGHLSRLGNFGNQWIYTTNNEWIELTKIKFTADATARKESRMDYAGGVNGNQFFLKNCGFFSETTPVDSYFERQDGGLAPVINFEDLP</sequence>
<comment type="caution">
    <text evidence="3">The sequence shown here is derived from an EMBL/GenBank/DDBJ whole genome shotgun (WGS) entry which is preliminary data.</text>
</comment>
<name>A0A9X3FCS9_9BACT</name>
<evidence type="ECO:0000259" key="2">
    <source>
        <dbReference type="Pfam" id="PF16871"/>
    </source>
</evidence>
<accession>A0A9X3FCS9</accession>
<evidence type="ECO:0000313" key="4">
    <source>
        <dbReference type="Proteomes" id="UP001145087"/>
    </source>
</evidence>
<dbReference type="AlphaFoldDB" id="A0A9X3FCS9"/>
<feature type="signal peptide" evidence="1">
    <location>
        <begin position="1"/>
        <end position="22"/>
    </location>
</feature>
<reference evidence="3" key="1">
    <citation type="submission" date="2022-11" db="EMBL/GenBank/DDBJ databases">
        <title>Marilongibacter aestuarii gen. nov., sp. nov., isolated from tidal flat sediment.</title>
        <authorList>
            <person name="Jiayan W."/>
        </authorList>
    </citation>
    <scope>NUCLEOTIDE SEQUENCE</scope>
    <source>
        <strain evidence="3">Z1-6</strain>
    </source>
</reference>
<organism evidence="3 4">
    <name type="scientific">Draconibacterium aestuarii</name>
    <dbReference type="NCBI Taxonomy" id="2998507"/>
    <lineage>
        <taxon>Bacteria</taxon>
        <taxon>Pseudomonadati</taxon>
        <taxon>Bacteroidota</taxon>
        <taxon>Bacteroidia</taxon>
        <taxon>Marinilabiliales</taxon>
        <taxon>Prolixibacteraceae</taxon>
        <taxon>Draconibacterium</taxon>
    </lineage>
</organism>
<dbReference type="Proteomes" id="UP001145087">
    <property type="component" value="Unassembled WGS sequence"/>
</dbReference>
<dbReference type="RefSeq" id="WP_343332566.1">
    <property type="nucleotide sequence ID" value="NZ_JAPOHD010000013.1"/>
</dbReference>
<feature type="domain" description="DUF5077" evidence="2">
    <location>
        <begin position="35"/>
        <end position="156"/>
    </location>
</feature>
<dbReference type="InterPro" id="IPR021862">
    <property type="entry name" value="DUF3472"/>
</dbReference>
<gene>
    <name evidence="3" type="ORF">OU798_07755</name>
</gene>
<evidence type="ECO:0000256" key="1">
    <source>
        <dbReference type="SAM" id="SignalP"/>
    </source>
</evidence>
<dbReference type="Pfam" id="PF16871">
    <property type="entry name" value="DUF5077"/>
    <property type="match status" value="1"/>
</dbReference>
<keyword evidence="4" id="KW-1185">Reference proteome</keyword>
<dbReference type="Pfam" id="PF11958">
    <property type="entry name" value="DUF3472"/>
    <property type="match status" value="1"/>
</dbReference>
<evidence type="ECO:0000313" key="3">
    <source>
        <dbReference type="EMBL" id="MCY1720233.1"/>
    </source>
</evidence>
<feature type="chain" id="PRO_5040723439" evidence="1">
    <location>
        <begin position="23"/>
        <end position="432"/>
    </location>
</feature>
<proteinExistence type="predicted"/>
<protein>
    <submittedName>
        <fullName evidence="3">DUF3472 domain-containing protein</fullName>
    </submittedName>
</protein>
<keyword evidence="1" id="KW-0732">Signal</keyword>
<dbReference type="PROSITE" id="PS51257">
    <property type="entry name" value="PROKAR_LIPOPROTEIN"/>
    <property type="match status" value="1"/>
</dbReference>
<dbReference type="InterPro" id="IPR031712">
    <property type="entry name" value="DUF5077"/>
</dbReference>
<dbReference type="EMBL" id="JAPOHD010000013">
    <property type="protein sequence ID" value="MCY1720233.1"/>
    <property type="molecule type" value="Genomic_DNA"/>
</dbReference>